<name>A0A1R3RC02_ASPC5</name>
<dbReference type="GO" id="GO:0008270">
    <property type="term" value="F:zinc ion binding"/>
    <property type="evidence" value="ECO:0007669"/>
    <property type="project" value="InterPro"/>
</dbReference>
<organism evidence="7 8">
    <name type="scientific">Aspergillus carbonarius (strain ITEM 5010)</name>
    <dbReference type="NCBI Taxonomy" id="602072"/>
    <lineage>
        <taxon>Eukaryota</taxon>
        <taxon>Fungi</taxon>
        <taxon>Dikarya</taxon>
        <taxon>Ascomycota</taxon>
        <taxon>Pezizomycotina</taxon>
        <taxon>Eurotiomycetes</taxon>
        <taxon>Eurotiomycetidae</taxon>
        <taxon>Eurotiales</taxon>
        <taxon>Aspergillaceae</taxon>
        <taxon>Aspergillus</taxon>
        <taxon>Aspergillus subgen. Circumdati</taxon>
    </lineage>
</organism>
<dbReference type="OrthoDB" id="3362851at2759"/>
<dbReference type="PANTHER" id="PTHR47338">
    <property type="entry name" value="ZN(II)2CYS6 TRANSCRIPTION FACTOR (EUROFUNG)-RELATED"/>
    <property type="match status" value="1"/>
</dbReference>
<evidence type="ECO:0000256" key="1">
    <source>
        <dbReference type="ARBA" id="ARBA00004123"/>
    </source>
</evidence>
<sequence>MLELHGTGIHLYLHVSAAKARASTRLAACFSNSKGIQTFCLERYFDIVHDANPILDKERFLQDYRRSLCSQDLISAIVLITAKLTGNVQTSDASGLDASIDRLLSSSLLEEEIVGDFPSLDQFRKACILAFYEFHQFPGNQSWMRVGRLTRMAYRIGLDRLEVLRVRYDDWKRVSYEEIQEWRSVWWCIYRLDAYSNLSSGTPFLIEDGLIDVSFVLGKQTSDEVQHPQELFMSREINSLRKLVPAVTAHPETMVPNIHNMTIAAVRQVGLVARLHFLRPREGNALYLATVEQHLSEFRMSLPPGWLNPRRNAFAAESPASHHGRMISLFLLRMAQLVLLILHCGAAQGDEWFTRWQGIYEMCQDIASVAEQWDSSFCLKVDPAICFTTFTALVFLELHRKSAVTNLFNIQSKIDHDKTILYLQLEQFASVWTLPRLLILSFKSFSESVPGPLSNRQIALILSRFEAPLHPRWVQFLSSARDILDATS</sequence>
<evidence type="ECO:0000256" key="3">
    <source>
        <dbReference type="ARBA" id="ARBA00023015"/>
    </source>
</evidence>
<proteinExistence type="predicted"/>
<dbReference type="PANTHER" id="PTHR47338:SF10">
    <property type="entry name" value="TRANSCRIPTION FACTOR DOMAIN-CONTAINING PROTEIN-RELATED"/>
    <property type="match status" value="1"/>
</dbReference>
<comment type="subcellular location">
    <subcellularLocation>
        <location evidence="1">Nucleus</location>
    </subcellularLocation>
</comment>
<dbReference type="InterPro" id="IPR050815">
    <property type="entry name" value="TF_fung"/>
</dbReference>
<dbReference type="InterPro" id="IPR007219">
    <property type="entry name" value="XnlR_reg_dom"/>
</dbReference>
<keyword evidence="5" id="KW-0539">Nucleus</keyword>
<dbReference type="Pfam" id="PF04082">
    <property type="entry name" value="Fungal_trans"/>
    <property type="match status" value="1"/>
</dbReference>
<accession>A0A1R3RC02</accession>
<keyword evidence="3" id="KW-0805">Transcription regulation</keyword>
<evidence type="ECO:0000256" key="4">
    <source>
        <dbReference type="ARBA" id="ARBA00023163"/>
    </source>
</evidence>
<dbReference type="GO" id="GO:0006351">
    <property type="term" value="P:DNA-templated transcription"/>
    <property type="evidence" value="ECO:0007669"/>
    <property type="project" value="InterPro"/>
</dbReference>
<evidence type="ECO:0000313" key="7">
    <source>
        <dbReference type="EMBL" id="OOF91993.1"/>
    </source>
</evidence>
<evidence type="ECO:0000313" key="8">
    <source>
        <dbReference type="Proteomes" id="UP000188318"/>
    </source>
</evidence>
<dbReference type="STRING" id="602072.A0A1R3RC02"/>
<feature type="domain" description="Xylanolytic transcriptional activator regulatory" evidence="6">
    <location>
        <begin position="142"/>
        <end position="222"/>
    </location>
</feature>
<dbReference type="OMA" id="WLNPRRN"/>
<evidence type="ECO:0000256" key="2">
    <source>
        <dbReference type="ARBA" id="ARBA00022723"/>
    </source>
</evidence>
<dbReference type="CDD" id="cd12148">
    <property type="entry name" value="fungal_TF_MHR"/>
    <property type="match status" value="1"/>
</dbReference>
<keyword evidence="4" id="KW-0804">Transcription</keyword>
<protein>
    <recommendedName>
        <fullName evidence="6">Xylanolytic transcriptional activator regulatory domain-containing protein</fullName>
    </recommendedName>
</protein>
<dbReference type="EMBL" id="KV907509">
    <property type="protein sequence ID" value="OOF91993.1"/>
    <property type="molecule type" value="Genomic_DNA"/>
</dbReference>
<dbReference type="SMART" id="SM00906">
    <property type="entry name" value="Fungal_trans"/>
    <property type="match status" value="1"/>
</dbReference>
<keyword evidence="8" id="KW-1185">Reference proteome</keyword>
<dbReference type="GO" id="GO:0000981">
    <property type="term" value="F:DNA-binding transcription factor activity, RNA polymerase II-specific"/>
    <property type="evidence" value="ECO:0007669"/>
    <property type="project" value="InterPro"/>
</dbReference>
<dbReference type="GO" id="GO:0005634">
    <property type="term" value="C:nucleus"/>
    <property type="evidence" value="ECO:0007669"/>
    <property type="project" value="UniProtKB-SubCell"/>
</dbReference>
<dbReference type="GO" id="GO:0003677">
    <property type="term" value="F:DNA binding"/>
    <property type="evidence" value="ECO:0007669"/>
    <property type="project" value="InterPro"/>
</dbReference>
<evidence type="ECO:0000256" key="5">
    <source>
        <dbReference type="ARBA" id="ARBA00023242"/>
    </source>
</evidence>
<keyword evidence="2" id="KW-0479">Metal-binding</keyword>
<reference evidence="8" key="1">
    <citation type="journal article" date="2017" name="Genome Biol.">
        <title>Comparative genomics reveals high biological diversity and specific adaptations in the industrially and medically important fungal genus Aspergillus.</title>
        <authorList>
            <person name="de Vries R.P."/>
            <person name="Riley R."/>
            <person name="Wiebenga A."/>
            <person name="Aguilar-Osorio G."/>
            <person name="Amillis S."/>
            <person name="Uchima C.A."/>
            <person name="Anderluh G."/>
            <person name="Asadollahi M."/>
            <person name="Askin M."/>
            <person name="Barry K."/>
            <person name="Battaglia E."/>
            <person name="Bayram O."/>
            <person name="Benocci T."/>
            <person name="Braus-Stromeyer S.A."/>
            <person name="Caldana C."/>
            <person name="Canovas D."/>
            <person name="Cerqueira G.C."/>
            <person name="Chen F."/>
            <person name="Chen W."/>
            <person name="Choi C."/>
            <person name="Clum A."/>
            <person name="Dos Santos R.A."/>
            <person name="Damasio A.R."/>
            <person name="Diallinas G."/>
            <person name="Emri T."/>
            <person name="Fekete E."/>
            <person name="Flipphi M."/>
            <person name="Freyberg S."/>
            <person name="Gallo A."/>
            <person name="Gournas C."/>
            <person name="Habgood R."/>
            <person name="Hainaut M."/>
            <person name="Harispe M.L."/>
            <person name="Henrissat B."/>
            <person name="Hilden K.S."/>
            <person name="Hope R."/>
            <person name="Hossain A."/>
            <person name="Karabika E."/>
            <person name="Karaffa L."/>
            <person name="Karanyi Z."/>
            <person name="Krasevec N."/>
            <person name="Kuo A."/>
            <person name="Kusch H."/>
            <person name="LaButti K."/>
            <person name="Lagendijk E.L."/>
            <person name="Lapidus A."/>
            <person name="Levasseur A."/>
            <person name="Lindquist E."/>
            <person name="Lipzen A."/>
            <person name="Logrieco A.F."/>
            <person name="MacCabe A."/>
            <person name="Maekelae M.R."/>
            <person name="Malavazi I."/>
            <person name="Melin P."/>
            <person name="Meyer V."/>
            <person name="Mielnichuk N."/>
            <person name="Miskei M."/>
            <person name="Molnar A.P."/>
            <person name="Mule G."/>
            <person name="Ngan C.Y."/>
            <person name="Orejas M."/>
            <person name="Orosz E."/>
            <person name="Ouedraogo J.P."/>
            <person name="Overkamp K.M."/>
            <person name="Park H.-S."/>
            <person name="Perrone G."/>
            <person name="Piumi F."/>
            <person name="Punt P.J."/>
            <person name="Ram A.F."/>
            <person name="Ramon A."/>
            <person name="Rauscher S."/>
            <person name="Record E."/>
            <person name="Riano-Pachon D.M."/>
            <person name="Robert V."/>
            <person name="Roehrig J."/>
            <person name="Ruller R."/>
            <person name="Salamov A."/>
            <person name="Salih N.S."/>
            <person name="Samson R.A."/>
            <person name="Sandor E."/>
            <person name="Sanguinetti M."/>
            <person name="Schuetze T."/>
            <person name="Sepcic K."/>
            <person name="Shelest E."/>
            <person name="Sherlock G."/>
            <person name="Sophianopoulou V."/>
            <person name="Squina F.M."/>
            <person name="Sun H."/>
            <person name="Susca A."/>
            <person name="Todd R.B."/>
            <person name="Tsang A."/>
            <person name="Unkles S.E."/>
            <person name="van de Wiele N."/>
            <person name="van Rossen-Uffink D."/>
            <person name="Oliveira J.V."/>
            <person name="Vesth T.C."/>
            <person name="Visser J."/>
            <person name="Yu J.-H."/>
            <person name="Zhou M."/>
            <person name="Andersen M.R."/>
            <person name="Archer D.B."/>
            <person name="Baker S.E."/>
            <person name="Benoit I."/>
            <person name="Brakhage A.A."/>
            <person name="Braus G.H."/>
            <person name="Fischer R."/>
            <person name="Frisvad J.C."/>
            <person name="Goldman G.H."/>
            <person name="Houbraken J."/>
            <person name="Oakley B."/>
            <person name="Pocsi I."/>
            <person name="Scazzocchio C."/>
            <person name="Seiboth B."/>
            <person name="vanKuyk P.A."/>
            <person name="Wortman J."/>
            <person name="Dyer P.S."/>
            <person name="Grigoriev I.V."/>
        </authorList>
    </citation>
    <scope>NUCLEOTIDE SEQUENCE [LARGE SCALE GENOMIC DNA]</scope>
    <source>
        <strain evidence="8">ITEM 5010</strain>
    </source>
</reference>
<evidence type="ECO:0000259" key="6">
    <source>
        <dbReference type="SMART" id="SM00906"/>
    </source>
</evidence>
<gene>
    <name evidence="7" type="ORF">ASPCADRAFT_518317</name>
</gene>
<dbReference type="VEuPathDB" id="FungiDB:ASPCADRAFT_518317"/>
<dbReference type="AlphaFoldDB" id="A0A1R3RC02"/>
<dbReference type="Proteomes" id="UP000188318">
    <property type="component" value="Unassembled WGS sequence"/>
</dbReference>